<dbReference type="Proteomes" id="UP001209878">
    <property type="component" value="Unassembled WGS sequence"/>
</dbReference>
<evidence type="ECO:0000313" key="2">
    <source>
        <dbReference type="EMBL" id="KAK2188282.1"/>
    </source>
</evidence>
<evidence type="ECO:0000256" key="1">
    <source>
        <dbReference type="SAM" id="MobiDB-lite"/>
    </source>
</evidence>
<keyword evidence="3" id="KW-1185">Reference proteome</keyword>
<accession>A0AAD9UG80</accession>
<evidence type="ECO:0000313" key="3">
    <source>
        <dbReference type="Proteomes" id="UP001209878"/>
    </source>
</evidence>
<proteinExistence type="predicted"/>
<organism evidence="2 3">
    <name type="scientific">Ridgeia piscesae</name>
    <name type="common">Tubeworm</name>
    <dbReference type="NCBI Taxonomy" id="27915"/>
    <lineage>
        <taxon>Eukaryota</taxon>
        <taxon>Metazoa</taxon>
        <taxon>Spiralia</taxon>
        <taxon>Lophotrochozoa</taxon>
        <taxon>Annelida</taxon>
        <taxon>Polychaeta</taxon>
        <taxon>Sedentaria</taxon>
        <taxon>Canalipalpata</taxon>
        <taxon>Sabellida</taxon>
        <taxon>Siboglinidae</taxon>
        <taxon>Ridgeia</taxon>
    </lineage>
</organism>
<protein>
    <submittedName>
        <fullName evidence="2">Uncharacterized protein</fullName>
    </submittedName>
</protein>
<comment type="caution">
    <text evidence="2">The sequence shown here is derived from an EMBL/GenBank/DDBJ whole genome shotgun (WGS) entry which is preliminary data.</text>
</comment>
<gene>
    <name evidence="2" type="ORF">NP493_137g04050</name>
</gene>
<sequence>MAKKKFDTNLGVVTSDEFKKEQEVFCSNTKTLFDGALKNCAVDAFSNGSLVIHATLDFDIDQLEKLVKRGGSVPTEATINKIIAGVLTVDDDVTVQFVHKEPKSQAYCKAIVEIYGDSIVDQCTVTGRGDDYVDCTIRLDTKSMKILARQKKHTSDIDGVRIEVRSKLVDNTIDFFKSQHFLKNRTDVTSGDGDSIKSTTTVTTTLATDNTASTESTTTVTTTPATDNTASTESTTTVTTTPATDNTASTESTTTVTTTLATDNTASTESTTTVTTTPATDNTASTESTSTVTTTPATDNTASTESTTTVTTTPATDSTASTESTTTVTTTPATDNTASTESTTTVTTTPATDNTASTESTTTVTTTPATDNTASTESTTTVTTTLATDNTASTESTTTQVTPTTTT</sequence>
<name>A0AAD9UG80_RIDPI</name>
<dbReference type="EMBL" id="JAODUO010000137">
    <property type="protein sequence ID" value="KAK2188282.1"/>
    <property type="molecule type" value="Genomic_DNA"/>
</dbReference>
<dbReference type="AlphaFoldDB" id="A0AAD9UG80"/>
<reference evidence="2" key="1">
    <citation type="journal article" date="2023" name="Mol. Biol. Evol.">
        <title>Third-Generation Sequencing Reveals the Adaptive Role of the Epigenome in Three Deep-Sea Polychaetes.</title>
        <authorList>
            <person name="Perez M."/>
            <person name="Aroh O."/>
            <person name="Sun Y."/>
            <person name="Lan Y."/>
            <person name="Juniper S.K."/>
            <person name="Young C.R."/>
            <person name="Angers B."/>
            <person name="Qian P.Y."/>
        </authorList>
    </citation>
    <scope>NUCLEOTIDE SEQUENCE</scope>
    <source>
        <strain evidence="2">R07B-5</strain>
    </source>
</reference>
<feature type="region of interest" description="Disordered" evidence="1">
    <location>
        <begin position="208"/>
        <end position="407"/>
    </location>
</feature>